<reference evidence="1" key="1">
    <citation type="submission" date="2017-05" db="UniProtKB">
        <authorList>
            <consortium name="EnsemblMetazoa"/>
        </authorList>
    </citation>
    <scope>IDENTIFICATION</scope>
</reference>
<name>A0A1X7U637_AMPQE</name>
<proteinExistence type="predicted"/>
<protein>
    <submittedName>
        <fullName evidence="1">Uncharacterized protein</fullName>
    </submittedName>
</protein>
<organism evidence="1">
    <name type="scientific">Amphimedon queenslandica</name>
    <name type="common">Sponge</name>
    <dbReference type="NCBI Taxonomy" id="400682"/>
    <lineage>
        <taxon>Eukaryota</taxon>
        <taxon>Metazoa</taxon>
        <taxon>Porifera</taxon>
        <taxon>Demospongiae</taxon>
        <taxon>Heteroscleromorpha</taxon>
        <taxon>Haplosclerida</taxon>
        <taxon>Niphatidae</taxon>
        <taxon>Amphimedon</taxon>
    </lineage>
</organism>
<dbReference type="InParanoid" id="A0A1X7U637"/>
<evidence type="ECO:0000313" key="1">
    <source>
        <dbReference type="EnsemblMetazoa" id="Aqu2.1.22926_001"/>
    </source>
</evidence>
<dbReference type="EnsemblMetazoa" id="Aqu2.1.22926_001">
    <property type="protein sequence ID" value="Aqu2.1.22926_001"/>
    <property type="gene ID" value="Aqu2.1.22926"/>
</dbReference>
<sequence>MTPNVRQYKQQLQLLRDRQQNKYRFY</sequence>
<accession>A0A1X7U637</accession>
<dbReference type="AlphaFoldDB" id="A0A1X7U637"/>